<comment type="caution">
    <text evidence="8">The sequence shown here is derived from an EMBL/GenBank/DDBJ whole genome shotgun (WGS) entry which is preliminary data.</text>
</comment>
<dbReference type="Proteomes" id="UP001150614">
    <property type="component" value="Unassembled WGS sequence"/>
</dbReference>
<evidence type="ECO:0000256" key="5">
    <source>
        <dbReference type="ARBA" id="ARBA00022989"/>
    </source>
</evidence>
<organism evidence="8 9">
    <name type="scientific">Pseudomonas carnis</name>
    <dbReference type="NCBI Taxonomy" id="2487355"/>
    <lineage>
        <taxon>Bacteria</taxon>
        <taxon>Pseudomonadati</taxon>
        <taxon>Pseudomonadota</taxon>
        <taxon>Gammaproteobacteria</taxon>
        <taxon>Pseudomonadales</taxon>
        <taxon>Pseudomonadaceae</taxon>
        <taxon>Pseudomonas</taxon>
    </lineage>
</organism>
<feature type="transmembrane region" description="Helical" evidence="7">
    <location>
        <begin position="96"/>
        <end position="122"/>
    </location>
</feature>
<evidence type="ECO:0000256" key="2">
    <source>
        <dbReference type="ARBA" id="ARBA00022475"/>
    </source>
</evidence>
<dbReference type="PANTHER" id="PTHR30462:SF3">
    <property type="entry name" value="INTERMEMBRANE TRANSPORT PROTEIN PQIA"/>
    <property type="match status" value="1"/>
</dbReference>
<reference evidence="8" key="1">
    <citation type="submission" date="2022-07" db="EMBL/GenBank/DDBJ databases">
        <title>Draft genome of Pseudomonas carnis strain LP isolated from cheese.</title>
        <authorList>
            <person name="Wolfe B.E."/>
        </authorList>
    </citation>
    <scope>NUCLEOTIDE SEQUENCE</scope>
    <source>
        <strain evidence="8">LP</strain>
    </source>
</reference>
<gene>
    <name evidence="8" type="ORF">NMG11_22715</name>
</gene>
<proteinExistence type="predicted"/>
<keyword evidence="6 7" id="KW-0472">Membrane</keyword>
<keyword evidence="3" id="KW-0997">Cell inner membrane</keyword>
<dbReference type="EMBL" id="JANCLL010000031">
    <property type="protein sequence ID" value="MDD1946641.1"/>
    <property type="molecule type" value="Genomic_DNA"/>
</dbReference>
<dbReference type="InterPro" id="IPR007498">
    <property type="entry name" value="PqiA-like"/>
</dbReference>
<feature type="transmembrane region" description="Helical" evidence="7">
    <location>
        <begin position="173"/>
        <end position="192"/>
    </location>
</feature>
<evidence type="ECO:0000313" key="8">
    <source>
        <dbReference type="EMBL" id="MDD1946641.1"/>
    </source>
</evidence>
<dbReference type="InterPro" id="IPR051800">
    <property type="entry name" value="PqiA-PqiB_transport"/>
</dbReference>
<sequence length="205" mass="23339">MTRRPPNASELQLVLCHTCKKTCSILVNICDRCGAQLHHRKPNSLIRTWALLLTGMIFYLPANLMPVMRTDILGHGRDSTIMGGVIELWKSGAWDIALLIFVASVVVPCMKFLIMFLLLTSTQRRSRWRTLERSSLYRIVERIGYWSMLDVLVVAVLAALVQFQLLSNIEPRIGIVFFGLVVVFTMLASMSFDPRLIWDSEVENV</sequence>
<dbReference type="Pfam" id="PF04403">
    <property type="entry name" value="PqiA"/>
    <property type="match status" value="1"/>
</dbReference>
<evidence type="ECO:0000256" key="6">
    <source>
        <dbReference type="ARBA" id="ARBA00023136"/>
    </source>
</evidence>
<evidence type="ECO:0000256" key="3">
    <source>
        <dbReference type="ARBA" id="ARBA00022519"/>
    </source>
</evidence>
<accession>A0ABT5RKX7</accession>
<name>A0ABT5RKX7_9PSED</name>
<protein>
    <submittedName>
        <fullName evidence="8">Paraquat-inducible protein A</fullName>
    </submittedName>
</protein>
<evidence type="ECO:0000256" key="7">
    <source>
        <dbReference type="SAM" id="Phobius"/>
    </source>
</evidence>
<feature type="transmembrane region" description="Helical" evidence="7">
    <location>
        <begin position="143"/>
        <end position="161"/>
    </location>
</feature>
<evidence type="ECO:0000313" key="9">
    <source>
        <dbReference type="Proteomes" id="UP001150614"/>
    </source>
</evidence>
<keyword evidence="2" id="KW-1003">Cell membrane</keyword>
<keyword evidence="9" id="KW-1185">Reference proteome</keyword>
<evidence type="ECO:0000256" key="4">
    <source>
        <dbReference type="ARBA" id="ARBA00022692"/>
    </source>
</evidence>
<keyword evidence="5 7" id="KW-1133">Transmembrane helix</keyword>
<comment type="subcellular location">
    <subcellularLocation>
        <location evidence="1">Cell inner membrane</location>
    </subcellularLocation>
</comment>
<evidence type="ECO:0000256" key="1">
    <source>
        <dbReference type="ARBA" id="ARBA00004533"/>
    </source>
</evidence>
<dbReference type="PANTHER" id="PTHR30462">
    <property type="entry name" value="INTERMEMBRANE TRANSPORT PROTEIN PQIB-RELATED"/>
    <property type="match status" value="1"/>
</dbReference>
<keyword evidence="4 7" id="KW-0812">Transmembrane</keyword>
<feature type="transmembrane region" description="Helical" evidence="7">
    <location>
        <begin position="45"/>
        <end position="62"/>
    </location>
</feature>